<evidence type="ECO:0000256" key="3">
    <source>
        <dbReference type="ARBA" id="ARBA00023014"/>
    </source>
</evidence>
<dbReference type="PANTHER" id="PTHR43578:SF2">
    <property type="entry name" value="BIFURCATING [FEFE] HYDROGENASE BETA SUBUNIT"/>
    <property type="match status" value="1"/>
</dbReference>
<comment type="caution">
    <text evidence="4">The sequence shown here is derived from an EMBL/GenBank/DDBJ whole genome shotgun (WGS) entry which is preliminary data.</text>
</comment>
<dbReference type="InterPro" id="IPR036249">
    <property type="entry name" value="Thioredoxin-like_sf"/>
</dbReference>
<keyword evidence="2" id="KW-0408">Iron</keyword>
<keyword evidence="3" id="KW-0411">Iron-sulfur</keyword>
<evidence type="ECO:0000256" key="1">
    <source>
        <dbReference type="ARBA" id="ARBA00022723"/>
    </source>
</evidence>
<gene>
    <name evidence="4" type="ORF">S06H3_48690</name>
</gene>
<dbReference type="AlphaFoldDB" id="X1PYW5"/>
<proteinExistence type="predicted"/>
<name>X1PYW5_9ZZZZ</name>
<organism evidence="4">
    <name type="scientific">marine sediment metagenome</name>
    <dbReference type="NCBI Taxonomy" id="412755"/>
    <lineage>
        <taxon>unclassified sequences</taxon>
        <taxon>metagenomes</taxon>
        <taxon>ecological metagenomes</taxon>
    </lineage>
</organism>
<keyword evidence="1" id="KW-0479">Metal-binding</keyword>
<sequence>MTVAPPKITSPADLERLREEFAQRSRAVTSSVRVCIGTACTAKGSRKLYQLFREAVEQSGKDVKVEAKRVGCHGLCERGPIVVVQPGEIFYQRVEEPDVPEIFRETVLGGRVIERLLYEDPTTGAKAAKAEEIPFYNVQQRIVLSLNGIVDPMSIEDY</sequence>
<reference evidence="4" key="1">
    <citation type="journal article" date="2014" name="Front. Microbiol.">
        <title>High frequency of phylogenetically diverse reductive dehalogenase-homologous genes in deep subseafloor sedimentary metagenomes.</title>
        <authorList>
            <person name="Kawai M."/>
            <person name="Futagami T."/>
            <person name="Toyoda A."/>
            <person name="Takaki Y."/>
            <person name="Nishi S."/>
            <person name="Hori S."/>
            <person name="Arai W."/>
            <person name="Tsubouchi T."/>
            <person name="Morono Y."/>
            <person name="Uchiyama I."/>
            <person name="Ito T."/>
            <person name="Fujiyama A."/>
            <person name="Inagaki F."/>
            <person name="Takami H."/>
        </authorList>
    </citation>
    <scope>NUCLEOTIDE SEQUENCE</scope>
    <source>
        <strain evidence="4">Expedition CK06-06</strain>
    </source>
</reference>
<accession>X1PYW5</accession>
<dbReference type="EMBL" id="BARV01030679">
    <property type="protein sequence ID" value="GAI44040.1"/>
    <property type="molecule type" value="Genomic_DNA"/>
</dbReference>
<dbReference type="Pfam" id="PF01257">
    <property type="entry name" value="2Fe-2S_thioredx"/>
    <property type="match status" value="1"/>
</dbReference>
<dbReference type="SUPFAM" id="SSF52833">
    <property type="entry name" value="Thioredoxin-like"/>
    <property type="match status" value="1"/>
</dbReference>
<dbReference type="GO" id="GO:0046872">
    <property type="term" value="F:metal ion binding"/>
    <property type="evidence" value="ECO:0007669"/>
    <property type="project" value="UniProtKB-KW"/>
</dbReference>
<dbReference type="Gene3D" id="3.40.30.10">
    <property type="entry name" value="Glutaredoxin"/>
    <property type="match status" value="1"/>
</dbReference>
<dbReference type="PANTHER" id="PTHR43578">
    <property type="entry name" value="NADH-QUINONE OXIDOREDUCTASE SUBUNIT F"/>
    <property type="match status" value="1"/>
</dbReference>
<evidence type="ECO:0000313" key="4">
    <source>
        <dbReference type="EMBL" id="GAI44040.1"/>
    </source>
</evidence>
<evidence type="ECO:0000256" key="2">
    <source>
        <dbReference type="ARBA" id="ARBA00023004"/>
    </source>
</evidence>
<evidence type="ECO:0008006" key="5">
    <source>
        <dbReference type="Google" id="ProtNLM"/>
    </source>
</evidence>
<dbReference type="GO" id="GO:0051536">
    <property type="term" value="F:iron-sulfur cluster binding"/>
    <property type="evidence" value="ECO:0007669"/>
    <property type="project" value="UniProtKB-KW"/>
</dbReference>
<feature type="non-terminal residue" evidence="4">
    <location>
        <position position="158"/>
    </location>
</feature>
<dbReference type="CDD" id="cd02980">
    <property type="entry name" value="TRX_Fd_family"/>
    <property type="match status" value="1"/>
</dbReference>
<protein>
    <recommendedName>
        <fullName evidence="5">NADH-ubiquinone oxidoreductase 51kDa subunit FMN-binding domain-containing protein</fullName>
    </recommendedName>
</protein>